<gene>
    <name evidence="3" type="ORF">FNL39_11493</name>
</gene>
<keyword evidence="1" id="KW-1133">Transmembrane helix</keyword>
<comment type="caution">
    <text evidence="3">The sequence shown here is derived from an EMBL/GenBank/DDBJ whole genome shotgun (WGS) entry which is preliminary data.</text>
</comment>
<evidence type="ECO:0000259" key="2">
    <source>
        <dbReference type="Pfam" id="PF13400"/>
    </source>
</evidence>
<keyword evidence="4" id="KW-1185">Reference proteome</keyword>
<evidence type="ECO:0000313" key="4">
    <source>
        <dbReference type="Proteomes" id="UP000798951"/>
    </source>
</evidence>
<proteinExistence type="predicted"/>
<feature type="domain" description="Putative Flp pilus-assembly TadG-like N-terminal" evidence="2">
    <location>
        <begin position="38"/>
        <end position="84"/>
    </location>
</feature>
<sequence>MTAPAPARSPGLRRRTGIRRNSLERWRYRSVVSRSEAGGATVFACVALAGLICATVMVGQVGAVIVARHRVQAAADLGALAAAGALVEGAEAGCAQANDVARRMGARVSRCRVEQWDVVVTAERPVGLGVFGGRSVVASARAGPVEDRG</sequence>
<reference evidence="3 4" key="1">
    <citation type="submission" date="2019-07" db="EMBL/GenBank/DDBJ databases">
        <title>Genomic Encyclopedia of Type Strains, Phase IV (KMG-IV): sequencing the most valuable type-strain genomes for metagenomic binning, comparative biology and taxonomic classification.</title>
        <authorList>
            <person name="Goeker M."/>
        </authorList>
    </citation>
    <scope>NUCLEOTIDE SEQUENCE [LARGE SCALE GENOMIC DNA]</scope>
    <source>
        <strain evidence="3 4">DSM 44831</strain>
    </source>
</reference>
<keyword evidence="1" id="KW-0472">Membrane</keyword>
<protein>
    <submittedName>
        <fullName evidence="3">Secretion/DNA translocation related TadE-like protein</fullName>
    </submittedName>
</protein>
<dbReference type="Proteomes" id="UP000798951">
    <property type="component" value="Unassembled WGS sequence"/>
</dbReference>
<dbReference type="InterPro" id="IPR028087">
    <property type="entry name" value="Tad_N"/>
</dbReference>
<evidence type="ECO:0000256" key="1">
    <source>
        <dbReference type="SAM" id="Phobius"/>
    </source>
</evidence>
<feature type="transmembrane region" description="Helical" evidence="1">
    <location>
        <begin position="40"/>
        <end position="67"/>
    </location>
</feature>
<organism evidence="3 4">
    <name type="scientific">Nocardia caishijiensis</name>
    <dbReference type="NCBI Taxonomy" id="184756"/>
    <lineage>
        <taxon>Bacteria</taxon>
        <taxon>Bacillati</taxon>
        <taxon>Actinomycetota</taxon>
        <taxon>Actinomycetes</taxon>
        <taxon>Mycobacteriales</taxon>
        <taxon>Nocardiaceae</taxon>
        <taxon>Nocardia</taxon>
    </lineage>
</organism>
<dbReference type="EMBL" id="VMSD01000014">
    <property type="protein sequence ID" value="KAF0836591.1"/>
    <property type="molecule type" value="Genomic_DNA"/>
</dbReference>
<accession>A0ABQ6YFQ3</accession>
<keyword evidence="1" id="KW-0812">Transmembrane</keyword>
<dbReference type="Pfam" id="PF13400">
    <property type="entry name" value="Tad"/>
    <property type="match status" value="1"/>
</dbReference>
<evidence type="ECO:0000313" key="3">
    <source>
        <dbReference type="EMBL" id="KAF0836591.1"/>
    </source>
</evidence>
<name>A0ABQ6YFQ3_9NOCA</name>
<dbReference type="InterPro" id="IPR021202">
    <property type="entry name" value="Rv3654c-like"/>
</dbReference>
<dbReference type="NCBIfam" id="TIGR03816">
    <property type="entry name" value="tadE_like_DECH"/>
    <property type="match status" value="1"/>
</dbReference>